<evidence type="ECO:0000256" key="3">
    <source>
        <dbReference type="ARBA" id="ARBA00010617"/>
    </source>
</evidence>
<dbReference type="Proteomes" id="UP000824469">
    <property type="component" value="Unassembled WGS sequence"/>
</dbReference>
<keyword evidence="13" id="KW-1185">Reference proteome</keyword>
<dbReference type="GO" id="GO:0016705">
    <property type="term" value="F:oxidoreductase activity, acting on paired donors, with incorporation or reduction of molecular oxygen"/>
    <property type="evidence" value="ECO:0007669"/>
    <property type="project" value="InterPro"/>
</dbReference>
<dbReference type="PROSITE" id="PS00086">
    <property type="entry name" value="CYTOCHROME_P450"/>
    <property type="match status" value="1"/>
</dbReference>
<dbReference type="FunFam" id="1.10.630.10:FF:000126">
    <property type="entry name" value="Predicted protein"/>
    <property type="match status" value="1"/>
</dbReference>
<dbReference type="PRINTS" id="PR00463">
    <property type="entry name" value="EP450I"/>
</dbReference>
<dbReference type="Gene3D" id="1.10.630.10">
    <property type="entry name" value="Cytochrome P450"/>
    <property type="match status" value="1"/>
</dbReference>
<dbReference type="InterPro" id="IPR036396">
    <property type="entry name" value="Cyt_P450_sf"/>
</dbReference>
<proteinExistence type="inferred from homology"/>
<dbReference type="GO" id="GO:0005506">
    <property type="term" value="F:iron ion binding"/>
    <property type="evidence" value="ECO:0007669"/>
    <property type="project" value="InterPro"/>
</dbReference>
<dbReference type="Pfam" id="PF00067">
    <property type="entry name" value="p450"/>
    <property type="match status" value="1"/>
</dbReference>
<dbReference type="PANTHER" id="PTHR47944:SF4">
    <property type="entry name" value="OS09G0441700 PROTEIN"/>
    <property type="match status" value="1"/>
</dbReference>
<name>A0AA38CF33_TAXCH</name>
<evidence type="ECO:0000256" key="7">
    <source>
        <dbReference type="ARBA" id="ARBA00023004"/>
    </source>
</evidence>
<evidence type="ECO:0000256" key="2">
    <source>
        <dbReference type="ARBA" id="ARBA00005122"/>
    </source>
</evidence>
<organism evidence="12 13">
    <name type="scientific">Taxus chinensis</name>
    <name type="common">Chinese yew</name>
    <name type="synonym">Taxus wallichiana var. chinensis</name>
    <dbReference type="NCBI Taxonomy" id="29808"/>
    <lineage>
        <taxon>Eukaryota</taxon>
        <taxon>Viridiplantae</taxon>
        <taxon>Streptophyta</taxon>
        <taxon>Embryophyta</taxon>
        <taxon>Tracheophyta</taxon>
        <taxon>Spermatophyta</taxon>
        <taxon>Pinopsida</taxon>
        <taxon>Pinidae</taxon>
        <taxon>Conifers II</taxon>
        <taxon>Cupressales</taxon>
        <taxon>Taxaceae</taxon>
        <taxon>Taxus</taxon>
    </lineage>
</organism>
<dbReference type="GO" id="GO:0004497">
    <property type="term" value="F:monooxygenase activity"/>
    <property type="evidence" value="ECO:0007669"/>
    <property type="project" value="UniProtKB-KW"/>
</dbReference>
<evidence type="ECO:0000256" key="4">
    <source>
        <dbReference type="ARBA" id="ARBA00022617"/>
    </source>
</evidence>
<keyword evidence="8 11" id="KW-0503">Monooxygenase</keyword>
<protein>
    <recommendedName>
        <fullName evidence="14">Cytochrome P450</fullName>
    </recommendedName>
</protein>
<keyword evidence="7 10" id="KW-0408">Iron</keyword>
<evidence type="ECO:0000256" key="9">
    <source>
        <dbReference type="ARBA" id="ARBA00023059"/>
    </source>
</evidence>
<evidence type="ECO:0000313" key="13">
    <source>
        <dbReference type="Proteomes" id="UP000824469"/>
    </source>
</evidence>
<sequence>MAARRKSSSVGGSSSSISRRPCEEIWEYNVSALWLSSHRCGFFSGLAKEFLKTHDLAFANRPVIAAGKYMAYDHRDVVFARYGEYWRQMRKLCTIELFTAKKTESFKSVREEEVLKMVRSIWKESGEGIQCVDVRRSVSSIAQNIVCRMFAGRTFSDDELNGGCTGFKDMVSEIAAVTGAFVIGDYFPFLEWFDLEGIRRRMRVVHKIYDEFAEKLIDEHINRRRAKAEEECNRVKDMVDILLDMAESERQSMEMKITRVHMKAIILDILSAGIETSSTTIEWAMSELLRNPHVMVKAQQEIDLVVGKHRFIKESDVIRCEYLQCIVKETFRLHPPVPLLRHESMEECNVDGYYIPLKTMLLVNVWAIGRHESVWEDPLQFKPERFLRNTMDVKGQDFELIPFGTGRRMCPGLLMGLTVVELTLAQLIHCFDWSVDGEVNMDEFSGLTVPKKYPIYSRPSWRLTTKHNFNV</sequence>
<dbReference type="PANTHER" id="PTHR47944">
    <property type="entry name" value="CYTOCHROME P450 98A9"/>
    <property type="match status" value="1"/>
</dbReference>
<dbReference type="OMA" id="CEEIWEY"/>
<evidence type="ECO:0000256" key="1">
    <source>
        <dbReference type="ARBA" id="ARBA00001971"/>
    </source>
</evidence>
<dbReference type="InterPro" id="IPR017972">
    <property type="entry name" value="Cyt_P450_CS"/>
</dbReference>
<evidence type="ECO:0000256" key="10">
    <source>
        <dbReference type="PIRSR" id="PIRSR602401-1"/>
    </source>
</evidence>
<keyword evidence="6 11" id="KW-0560">Oxidoreductase</keyword>
<dbReference type="InterPro" id="IPR001128">
    <property type="entry name" value="Cyt_P450"/>
</dbReference>
<comment type="pathway">
    <text evidence="2">Alkaloid biosynthesis; taxol biosynthesis.</text>
</comment>
<keyword evidence="5 10" id="KW-0479">Metal-binding</keyword>
<comment type="caution">
    <text evidence="12">The sequence shown here is derived from an EMBL/GenBank/DDBJ whole genome shotgun (WGS) entry which is preliminary data.</text>
</comment>
<comment type="similarity">
    <text evidence="3 11">Belongs to the cytochrome P450 family.</text>
</comment>
<evidence type="ECO:0000256" key="5">
    <source>
        <dbReference type="ARBA" id="ARBA00022723"/>
    </source>
</evidence>
<feature type="binding site" description="axial binding residue" evidence="10">
    <location>
        <position position="410"/>
    </location>
    <ligand>
        <name>heme</name>
        <dbReference type="ChEBI" id="CHEBI:30413"/>
    </ligand>
    <ligandPart>
        <name>Fe</name>
        <dbReference type="ChEBI" id="CHEBI:18248"/>
    </ligandPart>
</feature>
<reference evidence="12 13" key="1">
    <citation type="journal article" date="2021" name="Nat. Plants">
        <title>The Taxus genome provides insights into paclitaxel biosynthesis.</title>
        <authorList>
            <person name="Xiong X."/>
            <person name="Gou J."/>
            <person name="Liao Q."/>
            <person name="Li Y."/>
            <person name="Zhou Q."/>
            <person name="Bi G."/>
            <person name="Li C."/>
            <person name="Du R."/>
            <person name="Wang X."/>
            <person name="Sun T."/>
            <person name="Guo L."/>
            <person name="Liang H."/>
            <person name="Lu P."/>
            <person name="Wu Y."/>
            <person name="Zhang Z."/>
            <person name="Ro D.K."/>
            <person name="Shang Y."/>
            <person name="Huang S."/>
            <person name="Yan J."/>
        </authorList>
    </citation>
    <scope>NUCLEOTIDE SEQUENCE [LARGE SCALE GENOMIC DNA]</scope>
    <source>
        <strain evidence="12">Ta-2019</strain>
    </source>
</reference>
<evidence type="ECO:0000313" key="12">
    <source>
        <dbReference type="EMBL" id="KAH9297703.1"/>
    </source>
</evidence>
<evidence type="ECO:0000256" key="11">
    <source>
        <dbReference type="RuleBase" id="RU000461"/>
    </source>
</evidence>
<dbReference type="SUPFAM" id="SSF48264">
    <property type="entry name" value="Cytochrome P450"/>
    <property type="match status" value="1"/>
</dbReference>
<evidence type="ECO:0008006" key="14">
    <source>
        <dbReference type="Google" id="ProtNLM"/>
    </source>
</evidence>
<dbReference type="InterPro" id="IPR002401">
    <property type="entry name" value="Cyt_P450_E_grp-I"/>
</dbReference>
<dbReference type="PRINTS" id="PR00385">
    <property type="entry name" value="P450"/>
</dbReference>
<dbReference type="GO" id="GO:0042617">
    <property type="term" value="P:paclitaxel biosynthetic process"/>
    <property type="evidence" value="ECO:0007669"/>
    <property type="project" value="UniProtKB-KW"/>
</dbReference>
<dbReference type="EMBL" id="JAHRHJ020000010">
    <property type="protein sequence ID" value="KAH9297703.1"/>
    <property type="molecule type" value="Genomic_DNA"/>
</dbReference>
<dbReference type="GO" id="GO:0020037">
    <property type="term" value="F:heme binding"/>
    <property type="evidence" value="ECO:0007669"/>
    <property type="project" value="InterPro"/>
</dbReference>
<dbReference type="GO" id="GO:0044550">
    <property type="term" value="P:secondary metabolite biosynthetic process"/>
    <property type="evidence" value="ECO:0007669"/>
    <property type="project" value="UniProtKB-ARBA"/>
</dbReference>
<keyword evidence="4 10" id="KW-0349">Heme</keyword>
<evidence type="ECO:0000256" key="6">
    <source>
        <dbReference type="ARBA" id="ARBA00023002"/>
    </source>
</evidence>
<dbReference type="CDD" id="cd20618">
    <property type="entry name" value="CYP71_clan"/>
    <property type="match status" value="1"/>
</dbReference>
<evidence type="ECO:0000256" key="8">
    <source>
        <dbReference type="ARBA" id="ARBA00023033"/>
    </source>
</evidence>
<keyword evidence="9" id="KW-0876">Taxol biosynthesis</keyword>
<comment type="cofactor">
    <cofactor evidence="1 10">
        <name>heme</name>
        <dbReference type="ChEBI" id="CHEBI:30413"/>
    </cofactor>
</comment>
<accession>A0AA38CF33</accession>
<gene>
    <name evidence="12" type="ORF">KI387_029385</name>
</gene>
<dbReference type="AlphaFoldDB" id="A0AA38CF33"/>